<evidence type="ECO:0000313" key="1">
    <source>
        <dbReference type="EMBL" id="SBT13507.1"/>
    </source>
</evidence>
<dbReference type="AlphaFoldDB" id="A0A1C3JEK2"/>
<dbReference type="EMBL" id="FLQZ01000043">
    <property type="protein sequence ID" value="SBT13507.1"/>
    <property type="molecule type" value="Genomic_DNA"/>
</dbReference>
<reference evidence="2" key="1">
    <citation type="submission" date="2016-06" db="EMBL/GenBank/DDBJ databases">
        <authorList>
            <person name="Rodrigo-Torres L."/>
            <person name="Arahal D.R."/>
        </authorList>
    </citation>
    <scope>NUCLEOTIDE SEQUENCE [LARGE SCALE GENOMIC DNA]</scope>
    <source>
        <strain evidence="2">CECT 7224</strain>
    </source>
</reference>
<sequence>MESKDLTVMISQVVDDILARKSQPSKVIRVILTGHEQESLLDTLNCIKALYRSGFGIAVTLSHSAEHSIIKSVFLRWQQEDDIEFSIDSYLPSELHDDYYGVFFPAISTNSLSKLALCIRDNLATSWAFHALLNRKSITATLSHEYQTVLDHGPNPLIEQISTYVNKVENYGVRFMTKPKALHIEPKSLITLADVKLQPEDQSLSIDKNTIITPSAKEEIVRRRISIERIN</sequence>
<evidence type="ECO:0000313" key="2">
    <source>
        <dbReference type="Proteomes" id="UP000092819"/>
    </source>
</evidence>
<dbReference type="Proteomes" id="UP000092819">
    <property type="component" value="Unassembled WGS sequence"/>
</dbReference>
<proteinExistence type="predicted"/>
<dbReference type="GO" id="GO:0003824">
    <property type="term" value="F:catalytic activity"/>
    <property type="evidence" value="ECO:0007669"/>
    <property type="project" value="InterPro"/>
</dbReference>
<dbReference type="SUPFAM" id="SSF52507">
    <property type="entry name" value="Homo-oligomeric flavin-containing Cys decarboxylases, HFCD"/>
    <property type="match status" value="1"/>
</dbReference>
<keyword evidence="2" id="KW-1185">Reference proteome</keyword>
<gene>
    <name evidence="1" type="ORF">VCE7224_02256</name>
</gene>
<organism evidence="1 2">
    <name type="scientific">Vibrio celticus</name>
    <dbReference type="NCBI Taxonomy" id="446372"/>
    <lineage>
        <taxon>Bacteria</taxon>
        <taxon>Pseudomonadati</taxon>
        <taxon>Pseudomonadota</taxon>
        <taxon>Gammaproteobacteria</taxon>
        <taxon>Vibrionales</taxon>
        <taxon>Vibrionaceae</taxon>
        <taxon>Vibrio</taxon>
    </lineage>
</organism>
<accession>A0A1C3JEK2</accession>
<evidence type="ECO:0008006" key="3">
    <source>
        <dbReference type="Google" id="ProtNLM"/>
    </source>
</evidence>
<dbReference type="Gene3D" id="3.40.50.1950">
    <property type="entry name" value="Flavin prenyltransferase-like"/>
    <property type="match status" value="1"/>
</dbReference>
<protein>
    <recommendedName>
        <fullName evidence="3">Flavoprotein</fullName>
    </recommendedName>
</protein>
<dbReference type="RefSeq" id="WP_065676513.1">
    <property type="nucleotide sequence ID" value="NZ_AP025463.1"/>
</dbReference>
<name>A0A1C3JEK2_9VIBR</name>
<dbReference type="InterPro" id="IPR036551">
    <property type="entry name" value="Flavin_trans-like"/>
</dbReference>